<keyword evidence="12" id="KW-0233">DNA recombination</keyword>
<dbReference type="InterPro" id="IPR006293">
    <property type="entry name" value="DNA_helicase_ATP-dep_RecQ_bac"/>
</dbReference>
<dbReference type="Gene3D" id="1.10.10.1390">
    <property type="entry name" value="ATP-dependent DNA helicase RecQ"/>
    <property type="match status" value="1"/>
</dbReference>
<dbReference type="Gene3D" id="3.40.50.300">
    <property type="entry name" value="P-loop containing nucleotide triphosphate hydrolases"/>
    <property type="match status" value="2"/>
</dbReference>
<dbReference type="GO" id="GO:0006260">
    <property type="term" value="P:DNA replication"/>
    <property type="evidence" value="ECO:0007669"/>
    <property type="project" value="InterPro"/>
</dbReference>
<dbReference type="PANTHER" id="PTHR13710:SF105">
    <property type="entry name" value="ATP-DEPENDENT DNA HELICASE Q1"/>
    <property type="match status" value="1"/>
</dbReference>
<comment type="catalytic activity">
    <reaction evidence="15">
        <text>Couples ATP hydrolysis with the unwinding of duplex DNA by translocating in the 3'-5' direction.</text>
        <dbReference type="EC" id="5.6.2.4"/>
    </reaction>
</comment>
<dbReference type="GO" id="GO:0005737">
    <property type="term" value="C:cytoplasm"/>
    <property type="evidence" value="ECO:0007669"/>
    <property type="project" value="TreeGrafter"/>
</dbReference>
<dbReference type="InterPro" id="IPR001650">
    <property type="entry name" value="Helicase_C-like"/>
</dbReference>
<dbReference type="SUPFAM" id="SSF47819">
    <property type="entry name" value="HRDC-like"/>
    <property type="match status" value="1"/>
</dbReference>
<keyword evidence="5" id="KW-0547">Nucleotide-binding</keyword>
<evidence type="ECO:0000256" key="2">
    <source>
        <dbReference type="ARBA" id="ARBA00001947"/>
    </source>
</evidence>
<dbReference type="InterPro" id="IPR018982">
    <property type="entry name" value="RQC_domain"/>
</dbReference>
<dbReference type="GO" id="GO:0046872">
    <property type="term" value="F:metal ion binding"/>
    <property type="evidence" value="ECO:0007669"/>
    <property type="project" value="UniProtKB-KW"/>
</dbReference>
<dbReference type="SMART" id="SM00487">
    <property type="entry name" value="DEXDc"/>
    <property type="match status" value="1"/>
</dbReference>
<comment type="cofactor">
    <cofactor evidence="2">
        <name>Zn(2+)</name>
        <dbReference type="ChEBI" id="CHEBI:29105"/>
    </cofactor>
</comment>
<evidence type="ECO:0000256" key="15">
    <source>
        <dbReference type="ARBA" id="ARBA00034617"/>
    </source>
</evidence>
<dbReference type="GO" id="GO:0005524">
    <property type="term" value="F:ATP binding"/>
    <property type="evidence" value="ECO:0007669"/>
    <property type="project" value="UniProtKB-KW"/>
</dbReference>
<feature type="domain" description="Helicase C-terminal" evidence="19">
    <location>
        <begin position="247"/>
        <end position="399"/>
    </location>
</feature>
<accession>A0A915YHU7</accession>
<dbReference type="CDD" id="cd18794">
    <property type="entry name" value="SF2_C_RecQ"/>
    <property type="match status" value="1"/>
</dbReference>
<dbReference type="Pfam" id="PF16124">
    <property type="entry name" value="RecQ_Zn_bind"/>
    <property type="match status" value="1"/>
</dbReference>
<keyword evidence="9" id="KW-0862">Zinc</keyword>
<dbReference type="InterPro" id="IPR002121">
    <property type="entry name" value="HRDC_dom"/>
</dbReference>
<keyword evidence="11" id="KW-0238">DNA-binding</keyword>
<dbReference type="FunFam" id="3.40.50.300:FF:000156">
    <property type="entry name" value="ATP-dependent DNA helicase recQ"/>
    <property type="match status" value="1"/>
</dbReference>
<dbReference type="PANTHER" id="PTHR13710">
    <property type="entry name" value="DNA HELICASE RECQ FAMILY MEMBER"/>
    <property type="match status" value="1"/>
</dbReference>
<dbReference type="GO" id="GO:0043590">
    <property type="term" value="C:bacterial nucleoid"/>
    <property type="evidence" value="ECO:0007669"/>
    <property type="project" value="TreeGrafter"/>
</dbReference>
<evidence type="ECO:0000256" key="8">
    <source>
        <dbReference type="ARBA" id="ARBA00022806"/>
    </source>
</evidence>
<dbReference type="SMART" id="SM00490">
    <property type="entry name" value="HELICc"/>
    <property type="match status" value="1"/>
</dbReference>
<keyword evidence="8 20" id="KW-0347">Helicase</keyword>
<evidence type="ECO:0000256" key="4">
    <source>
        <dbReference type="ARBA" id="ARBA00022723"/>
    </source>
</evidence>
<keyword evidence="13" id="KW-0234">DNA repair</keyword>
<evidence type="ECO:0000256" key="7">
    <source>
        <dbReference type="ARBA" id="ARBA00022801"/>
    </source>
</evidence>
<dbReference type="Pfam" id="PF00570">
    <property type="entry name" value="HRDC"/>
    <property type="match status" value="1"/>
</dbReference>
<dbReference type="InterPro" id="IPR014001">
    <property type="entry name" value="Helicase_ATP-bd"/>
</dbReference>
<evidence type="ECO:0000256" key="1">
    <source>
        <dbReference type="ARBA" id="ARBA00001946"/>
    </source>
</evidence>
<comment type="cofactor">
    <cofactor evidence="1">
        <name>Mg(2+)</name>
        <dbReference type="ChEBI" id="CHEBI:18420"/>
    </cofactor>
</comment>
<dbReference type="Pfam" id="PF00271">
    <property type="entry name" value="Helicase_C"/>
    <property type="match status" value="1"/>
</dbReference>
<name>A0A915YHU7_9BACT</name>
<evidence type="ECO:0000256" key="11">
    <source>
        <dbReference type="ARBA" id="ARBA00023125"/>
    </source>
</evidence>
<dbReference type="SMART" id="SM00956">
    <property type="entry name" value="RQC"/>
    <property type="match status" value="1"/>
</dbReference>
<dbReference type="EMBL" id="AP026867">
    <property type="protein sequence ID" value="BDS13279.1"/>
    <property type="molecule type" value="Genomic_DNA"/>
</dbReference>
<dbReference type="NCBIfam" id="TIGR01389">
    <property type="entry name" value="recQ"/>
    <property type="match status" value="1"/>
</dbReference>
<keyword evidence="7" id="KW-0378">Hydrolase</keyword>
<dbReference type="SMART" id="SM00341">
    <property type="entry name" value="HRDC"/>
    <property type="match status" value="1"/>
</dbReference>
<evidence type="ECO:0000256" key="12">
    <source>
        <dbReference type="ARBA" id="ARBA00023172"/>
    </source>
</evidence>
<dbReference type="Pfam" id="PF09382">
    <property type="entry name" value="RQC"/>
    <property type="match status" value="1"/>
</dbReference>
<dbReference type="PROSITE" id="PS50967">
    <property type="entry name" value="HRDC"/>
    <property type="match status" value="1"/>
</dbReference>
<evidence type="ECO:0000256" key="16">
    <source>
        <dbReference type="NCBIfam" id="TIGR01389"/>
    </source>
</evidence>
<dbReference type="CDD" id="cd17920">
    <property type="entry name" value="DEXHc_RecQ"/>
    <property type="match status" value="1"/>
</dbReference>
<comment type="similarity">
    <text evidence="3">Belongs to the helicase family. RecQ subfamily.</text>
</comment>
<keyword evidence="10" id="KW-0067">ATP-binding</keyword>
<dbReference type="FunFam" id="3.40.50.300:FF:001051">
    <property type="entry name" value="ATP-dependent DNA helicase RecQ"/>
    <property type="match status" value="1"/>
</dbReference>
<keyword evidence="6" id="KW-0227">DNA damage</keyword>
<protein>
    <recommendedName>
        <fullName evidence="16">DNA helicase RecQ</fullName>
        <ecNumber evidence="16">5.6.2.4</ecNumber>
    </recommendedName>
</protein>
<dbReference type="Gene3D" id="1.10.150.80">
    <property type="entry name" value="HRDC domain"/>
    <property type="match status" value="1"/>
</dbReference>
<dbReference type="GO" id="GO:0006281">
    <property type="term" value="P:DNA repair"/>
    <property type="evidence" value="ECO:0007669"/>
    <property type="project" value="UniProtKB-KW"/>
</dbReference>
<dbReference type="Gene3D" id="1.10.10.10">
    <property type="entry name" value="Winged helix-like DNA-binding domain superfamily/Winged helix DNA-binding domain"/>
    <property type="match status" value="1"/>
</dbReference>
<dbReference type="InterPro" id="IPR036388">
    <property type="entry name" value="WH-like_DNA-bd_sf"/>
</dbReference>
<dbReference type="GO" id="GO:0006310">
    <property type="term" value="P:DNA recombination"/>
    <property type="evidence" value="ECO:0007669"/>
    <property type="project" value="UniProtKB-UniRule"/>
</dbReference>
<feature type="domain" description="HRDC" evidence="17">
    <location>
        <begin position="557"/>
        <end position="637"/>
    </location>
</feature>
<dbReference type="Proteomes" id="UP001060919">
    <property type="component" value="Chromosome"/>
</dbReference>
<evidence type="ECO:0000313" key="20">
    <source>
        <dbReference type="EMBL" id="BDS13279.1"/>
    </source>
</evidence>
<dbReference type="Pfam" id="PF21220">
    <property type="entry name" value="RecQ-1-like_HTH"/>
    <property type="match status" value="1"/>
</dbReference>
<dbReference type="InterPro" id="IPR010997">
    <property type="entry name" value="HRDC-like_sf"/>
</dbReference>
<evidence type="ECO:0000313" key="21">
    <source>
        <dbReference type="Proteomes" id="UP001060919"/>
    </source>
</evidence>
<dbReference type="InterPro" id="IPR011545">
    <property type="entry name" value="DEAD/DEAH_box_helicase_dom"/>
</dbReference>
<reference evidence="20" key="1">
    <citation type="submission" date="2022-09" db="EMBL/GenBank/DDBJ databases">
        <title>Aureispira anguillicida sp. nov., isolated from Leptocephalus of Japanese eel Anguilla japonica.</title>
        <authorList>
            <person name="Yuasa K."/>
            <person name="Mekata T."/>
            <person name="Ikunari K."/>
        </authorList>
    </citation>
    <scope>NUCLEOTIDE SEQUENCE</scope>
    <source>
        <strain evidence="20">EL160426</strain>
    </source>
</reference>
<dbReference type="Pfam" id="PF00270">
    <property type="entry name" value="DEAD"/>
    <property type="match status" value="1"/>
</dbReference>
<evidence type="ECO:0000259" key="17">
    <source>
        <dbReference type="PROSITE" id="PS50967"/>
    </source>
</evidence>
<sequence length="755" mass="86272">MSLLEKKTDTTNNKKLFLSMETENISLHDSLKKFFGFSKFKGTQQEVIESILGGHDTFVIMPTGGGKSLCYQLPALMVEGTALVISPLIALMKNQVDSIRSFADSDSIAHFLNSSLTRTQIKTVKKDITEGRTKLLYVAPETLTKEENLAFFANNNISFIAIDEAHCISEWGHDFRPEYRRIRSMIEAMNKQIPIIALTATATPKVRLDIVKTLRMTDHNEFVSSFNRDNLYYEIRPKAKQDDVLKNIVQFVKSMDGKSGIIYVQSRKATEEIAKLLNVNDINAAPYHAGLEAKVRSDTQDKFLMENIDVIVATIAFGMGIDKPDVRFVIHYDIPKSIENYYQETGRAGRDGLEGKCIAYYSHKDILRLEKFLRDKPVSEREMGSQLLSEIIAYSETSSCRRRFLLHYFGEEYQDESCSKDKMCDNCKYPRETIEAKQDVQLALRTVEQLLENCHIKEIVDFIIANKTKNILDFKYDKLSLFGAGKEKDAHYWNSILRQSLLNNLLLKDIETYGIIKLTAAGRAFIEQPTSFKIALNHDFIKEAEEAEEAAEAANTSVLDKTLFKILMAVRKKVAQQKNVPPFVVFQEPSLEEMATRYPLSIEEMKNISGVSEGKARRYGREFIKSIQKYVEDNDIIRPVDFVIKSVAKKSKNKVTIIQSIDKKIPFEDIAETLGLSMEDLLHEMYMIVNSGTKLDINYYTEEMIDEEIFEEIIEYFMEAESDSLDLALEELEEDDISMEEIALVRLTFLSDTAN</sequence>
<organism evidence="20 21">
    <name type="scientific">Aureispira anguillae</name>
    <dbReference type="NCBI Taxonomy" id="2864201"/>
    <lineage>
        <taxon>Bacteria</taxon>
        <taxon>Pseudomonadati</taxon>
        <taxon>Bacteroidota</taxon>
        <taxon>Saprospiria</taxon>
        <taxon>Saprospirales</taxon>
        <taxon>Saprospiraceae</taxon>
        <taxon>Aureispira</taxon>
    </lineage>
</organism>
<proteinExistence type="inferred from homology"/>
<dbReference type="GO" id="GO:0009378">
    <property type="term" value="F:four-way junction helicase activity"/>
    <property type="evidence" value="ECO:0007669"/>
    <property type="project" value="TreeGrafter"/>
</dbReference>
<dbReference type="GO" id="GO:0003677">
    <property type="term" value="F:DNA binding"/>
    <property type="evidence" value="ECO:0007669"/>
    <property type="project" value="UniProtKB-KW"/>
</dbReference>
<dbReference type="InterPro" id="IPR048671">
    <property type="entry name" value="RecQ-1-like_HTH"/>
</dbReference>
<dbReference type="InterPro" id="IPR032284">
    <property type="entry name" value="RecQ_Zn-bd"/>
</dbReference>
<keyword evidence="4" id="KW-0479">Metal-binding</keyword>
<dbReference type="AlphaFoldDB" id="A0A915YHU7"/>
<dbReference type="SUPFAM" id="SSF52540">
    <property type="entry name" value="P-loop containing nucleoside triphosphate hydrolases"/>
    <property type="match status" value="1"/>
</dbReference>
<dbReference type="GO" id="GO:0030894">
    <property type="term" value="C:replisome"/>
    <property type="evidence" value="ECO:0007669"/>
    <property type="project" value="TreeGrafter"/>
</dbReference>
<dbReference type="GO" id="GO:0016787">
    <property type="term" value="F:hydrolase activity"/>
    <property type="evidence" value="ECO:0007669"/>
    <property type="project" value="UniProtKB-KW"/>
</dbReference>
<evidence type="ECO:0000256" key="5">
    <source>
        <dbReference type="ARBA" id="ARBA00022741"/>
    </source>
</evidence>
<evidence type="ECO:0000259" key="18">
    <source>
        <dbReference type="PROSITE" id="PS51192"/>
    </source>
</evidence>
<evidence type="ECO:0000256" key="3">
    <source>
        <dbReference type="ARBA" id="ARBA00005446"/>
    </source>
</evidence>
<dbReference type="SUPFAM" id="SSF46785">
    <property type="entry name" value="Winged helix' DNA-binding domain"/>
    <property type="match status" value="1"/>
</dbReference>
<dbReference type="EC" id="5.6.2.4" evidence="16"/>
<keyword evidence="21" id="KW-1185">Reference proteome</keyword>
<evidence type="ECO:0000256" key="10">
    <source>
        <dbReference type="ARBA" id="ARBA00022840"/>
    </source>
</evidence>
<evidence type="ECO:0000259" key="19">
    <source>
        <dbReference type="PROSITE" id="PS51194"/>
    </source>
</evidence>
<dbReference type="InterPro" id="IPR027417">
    <property type="entry name" value="P-loop_NTPase"/>
</dbReference>
<evidence type="ECO:0000256" key="13">
    <source>
        <dbReference type="ARBA" id="ARBA00023204"/>
    </source>
</evidence>
<evidence type="ECO:0000256" key="6">
    <source>
        <dbReference type="ARBA" id="ARBA00022763"/>
    </source>
</evidence>
<dbReference type="GO" id="GO:0009432">
    <property type="term" value="P:SOS response"/>
    <property type="evidence" value="ECO:0007669"/>
    <property type="project" value="UniProtKB-UniRule"/>
</dbReference>
<gene>
    <name evidence="20" type="ORF">AsAng_0040090</name>
</gene>
<dbReference type="KEGG" id="aup:AsAng_0040090"/>
<evidence type="ECO:0000256" key="14">
    <source>
        <dbReference type="ARBA" id="ARBA00023235"/>
    </source>
</evidence>
<dbReference type="PROSITE" id="PS51194">
    <property type="entry name" value="HELICASE_CTER"/>
    <property type="match status" value="1"/>
</dbReference>
<evidence type="ECO:0000256" key="9">
    <source>
        <dbReference type="ARBA" id="ARBA00022833"/>
    </source>
</evidence>
<keyword evidence="14" id="KW-0413">Isomerase</keyword>
<dbReference type="GO" id="GO:0043138">
    <property type="term" value="F:3'-5' DNA helicase activity"/>
    <property type="evidence" value="ECO:0007669"/>
    <property type="project" value="UniProtKB-EC"/>
</dbReference>
<dbReference type="PROSITE" id="PS51192">
    <property type="entry name" value="HELICASE_ATP_BIND_1"/>
    <property type="match status" value="1"/>
</dbReference>
<feature type="domain" description="Helicase ATP-binding" evidence="18">
    <location>
        <begin position="48"/>
        <end position="220"/>
    </location>
</feature>
<dbReference type="InterPro" id="IPR004589">
    <property type="entry name" value="DNA_helicase_ATP-dep_RecQ"/>
</dbReference>
<dbReference type="InterPro" id="IPR044876">
    <property type="entry name" value="HRDC_dom_sf"/>
</dbReference>
<dbReference type="InterPro" id="IPR036390">
    <property type="entry name" value="WH_DNA-bd_sf"/>
</dbReference>
<dbReference type="NCBIfam" id="TIGR00614">
    <property type="entry name" value="recQ_fam"/>
    <property type="match status" value="1"/>
</dbReference>